<reference evidence="2" key="2">
    <citation type="submission" date="2015-01" db="EMBL/GenBank/DDBJ databases">
        <title>Evolutionary Origins and Diversification of the Mycorrhizal Mutualists.</title>
        <authorList>
            <consortium name="DOE Joint Genome Institute"/>
            <consortium name="Mycorrhizal Genomics Consortium"/>
            <person name="Kohler A."/>
            <person name="Kuo A."/>
            <person name="Nagy L.G."/>
            <person name="Floudas D."/>
            <person name="Copeland A."/>
            <person name="Barry K.W."/>
            <person name="Cichocki N."/>
            <person name="Veneault-Fourrey C."/>
            <person name="LaButti K."/>
            <person name="Lindquist E.A."/>
            <person name="Lipzen A."/>
            <person name="Lundell T."/>
            <person name="Morin E."/>
            <person name="Murat C."/>
            <person name="Riley R."/>
            <person name="Ohm R."/>
            <person name="Sun H."/>
            <person name="Tunlid A."/>
            <person name="Henrissat B."/>
            <person name="Grigoriev I.V."/>
            <person name="Hibbett D.S."/>
            <person name="Martin F."/>
        </authorList>
    </citation>
    <scope>NUCLEOTIDE SEQUENCE [LARGE SCALE GENOMIC DNA]</scope>
    <source>
        <strain evidence="2">Foug A</strain>
    </source>
</reference>
<dbReference type="Proteomes" id="UP000053989">
    <property type="component" value="Unassembled WGS sequence"/>
</dbReference>
<keyword evidence="2" id="KW-1185">Reference proteome</keyword>
<dbReference type="HOGENOM" id="CLU_2347910_0_0_1"/>
<dbReference type="InParanoid" id="A0A0C3EDX4"/>
<gene>
    <name evidence="1" type="ORF">SCLCIDRAFT_1207077</name>
</gene>
<dbReference type="AlphaFoldDB" id="A0A0C3EDX4"/>
<dbReference type="EMBL" id="KN822004">
    <property type="protein sequence ID" value="KIM70890.1"/>
    <property type="molecule type" value="Genomic_DNA"/>
</dbReference>
<reference evidence="1 2" key="1">
    <citation type="submission" date="2014-04" db="EMBL/GenBank/DDBJ databases">
        <authorList>
            <consortium name="DOE Joint Genome Institute"/>
            <person name="Kuo A."/>
            <person name="Kohler A."/>
            <person name="Nagy L.G."/>
            <person name="Floudas D."/>
            <person name="Copeland A."/>
            <person name="Barry K.W."/>
            <person name="Cichocki N."/>
            <person name="Veneault-Fourrey C."/>
            <person name="LaButti K."/>
            <person name="Lindquist E.A."/>
            <person name="Lipzen A."/>
            <person name="Lundell T."/>
            <person name="Morin E."/>
            <person name="Murat C."/>
            <person name="Sun H."/>
            <person name="Tunlid A."/>
            <person name="Henrissat B."/>
            <person name="Grigoriev I.V."/>
            <person name="Hibbett D.S."/>
            <person name="Martin F."/>
            <person name="Nordberg H.P."/>
            <person name="Cantor M.N."/>
            <person name="Hua S.X."/>
        </authorList>
    </citation>
    <scope>NUCLEOTIDE SEQUENCE [LARGE SCALE GENOMIC DNA]</scope>
    <source>
        <strain evidence="1 2">Foug A</strain>
    </source>
</reference>
<accession>A0A0C3EDX4</accession>
<name>A0A0C3EDX4_9AGAM</name>
<evidence type="ECO:0000313" key="1">
    <source>
        <dbReference type="EMBL" id="KIM70890.1"/>
    </source>
</evidence>
<sequence>MPSPSSASSSSTGPVAPCGACAAAAATQNNSHPCLAFQQEHPHPFHTILHHWGSDTPLPPPIVATSQRPSAQQEAWDRMSMLFNVIRDHARGTSLAA</sequence>
<dbReference type="OrthoDB" id="3258408at2759"/>
<proteinExistence type="predicted"/>
<protein>
    <submittedName>
        <fullName evidence="1">Uncharacterized protein</fullName>
    </submittedName>
</protein>
<organism evidence="1 2">
    <name type="scientific">Scleroderma citrinum Foug A</name>
    <dbReference type="NCBI Taxonomy" id="1036808"/>
    <lineage>
        <taxon>Eukaryota</taxon>
        <taxon>Fungi</taxon>
        <taxon>Dikarya</taxon>
        <taxon>Basidiomycota</taxon>
        <taxon>Agaricomycotina</taxon>
        <taxon>Agaricomycetes</taxon>
        <taxon>Agaricomycetidae</taxon>
        <taxon>Boletales</taxon>
        <taxon>Sclerodermatineae</taxon>
        <taxon>Sclerodermataceae</taxon>
        <taxon>Scleroderma</taxon>
    </lineage>
</organism>
<evidence type="ECO:0000313" key="2">
    <source>
        <dbReference type="Proteomes" id="UP000053989"/>
    </source>
</evidence>